<name>A0A9P6UEG9_9FUNG</name>
<dbReference type="Gene3D" id="3.40.50.1820">
    <property type="entry name" value="alpha/beta hydrolase"/>
    <property type="match status" value="1"/>
</dbReference>
<dbReference type="InterPro" id="IPR029058">
    <property type="entry name" value="AB_hydrolase_fold"/>
</dbReference>
<protein>
    <recommendedName>
        <fullName evidence="1">Peptidase S9A N-terminal domain-containing protein</fullName>
    </recommendedName>
</protein>
<organism evidence="2 3">
    <name type="scientific">Linnemannia gamsii</name>
    <dbReference type="NCBI Taxonomy" id="64522"/>
    <lineage>
        <taxon>Eukaryota</taxon>
        <taxon>Fungi</taxon>
        <taxon>Fungi incertae sedis</taxon>
        <taxon>Mucoromycota</taxon>
        <taxon>Mortierellomycotina</taxon>
        <taxon>Mortierellomycetes</taxon>
        <taxon>Mortierellales</taxon>
        <taxon>Mortierellaceae</taxon>
        <taxon>Linnemannia</taxon>
    </lineage>
</organism>
<dbReference type="Pfam" id="PF02897">
    <property type="entry name" value="Peptidase_S9_N"/>
    <property type="match status" value="1"/>
</dbReference>
<dbReference type="GO" id="GO:0004252">
    <property type="term" value="F:serine-type endopeptidase activity"/>
    <property type="evidence" value="ECO:0007669"/>
    <property type="project" value="InterPro"/>
</dbReference>
<keyword evidence="3" id="KW-1185">Reference proteome</keyword>
<sequence length="103" mass="12227">MVSPRTTSLDGKIVYPQVRRTDFSYEQHGTTVADPYRWLEDPHGKETEAFIDAQNQLSAEYMNKFDGKTKFNERLTELYNYERFSAPYKRGDYYYFSRNTGLL</sequence>
<dbReference type="InterPro" id="IPR023302">
    <property type="entry name" value="Pept_S9A_N"/>
</dbReference>
<feature type="non-terminal residue" evidence="2">
    <location>
        <position position="103"/>
    </location>
</feature>
<reference evidence="2" key="1">
    <citation type="journal article" date="2020" name="Fungal Divers.">
        <title>Resolving the Mortierellaceae phylogeny through synthesis of multi-gene phylogenetics and phylogenomics.</title>
        <authorList>
            <person name="Vandepol N."/>
            <person name="Liber J."/>
            <person name="Desiro A."/>
            <person name="Na H."/>
            <person name="Kennedy M."/>
            <person name="Barry K."/>
            <person name="Grigoriev I.V."/>
            <person name="Miller A.N."/>
            <person name="O'Donnell K."/>
            <person name="Stajich J.E."/>
            <person name="Bonito G."/>
        </authorList>
    </citation>
    <scope>NUCLEOTIDE SEQUENCE</scope>
    <source>
        <strain evidence="2">NVP60</strain>
    </source>
</reference>
<dbReference type="GO" id="GO:0005829">
    <property type="term" value="C:cytosol"/>
    <property type="evidence" value="ECO:0007669"/>
    <property type="project" value="TreeGrafter"/>
</dbReference>
<feature type="domain" description="Peptidase S9A N-terminal" evidence="1">
    <location>
        <begin position="16"/>
        <end position="102"/>
    </location>
</feature>
<dbReference type="InterPro" id="IPR051167">
    <property type="entry name" value="Prolyl_oligopep/macrocyclase"/>
</dbReference>
<dbReference type="PANTHER" id="PTHR42881">
    <property type="entry name" value="PROLYL ENDOPEPTIDASE"/>
    <property type="match status" value="1"/>
</dbReference>
<comment type="caution">
    <text evidence="2">The sequence shown here is derived from an EMBL/GenBank/DDBJ whole genome shotgun (WGS) entry which is preliminary data.</text>
</comment>
<dbReference type="EMBL" id="JAAAIN010003792">
    <property type="protein sequence ID" value="KAG0283981.1"/>
    <property type="molecule type" value="Genomic_DNA"/>
</dbReference>
<dbReference type="AlphaFoldDB" id="A0A9P6UEG9"/>
<proteinExistence type="predicted"/>
<dbReference type="Proteomes" id="UP000823405">
    <property type="component" value="Unassembled WGS sequence"/>
</dbReference>
<accession>A0A9P6UEG9</accession>
<evidence type="ECO:0000313" key="3">
    <source>
        <dbReference type="Proteomes" id="UP000823405"/>
    </source>
</evidence>
<dbReference type="GO" id="GO:0070012">
    <property type="term" value="F:oligopeptidase activity"/>
    <property type="evidence" value="ECO:0007669"/>
    <property type="project" value="TreeGrafter"/>
</dbReference>
<evidence type="ECO:0000259" key="1">
    <source>
        <dbReference type="Pfam" id="PF02897"/>
    </source>
</evidence>
<dbReference type="PANTHER" id="PTHR42881:SF2">
    <property type="entry name" value="PROLYL ENDOPEPTIDASE"/>
    <property type="match status" value="1"/>
</dbReference>
<evidence type="ECO:0000313" key="2">
    <source>
        <dbReference type="EMBL" id="KAG0283981.1"/>
    </source>
</evidence>
<dbReference type="OrthoDB" id="248387at2759"/>
<gene>
    <name evidence="2" type="ORF">BGZ97_008334</name>
</gene>
<dbReference type="SUPFAM" id="SSF50993">
    <property type="entry name" value="Peptidase/esterase 'gauge' domain"/>
    <property type="match status" value="1"/>
</dbReference>